<evidence type="ECO:0000256" key="4">
    <source>
        <dbReference type="ARBA" id="ARBA00022475"/>
    </source>
</evidence>
<evidence type="ECO:0000256" key="6">
    <source>
        <dbReference type="ARBA" id="ARBA00022617"/>
    </source>
</evidence>
<keyword evidence="9" id="KW-0249">Electron transport</keyword>
<evidence type="ECO:0000313" key="15">
    <source>
        <dbReference type="EMBL" id="MBB6061207.1"/>
    </source>
</evidence>
<keyword evidence="7 14" id="KW-0812">Transmembrane</keyword>
<sequence>MLPRLLGVFVSAVLLPQLANQLGWYSAEVGRQPWVVYGLLRTSDALSKAVTAGQVWFSLILFTLVYALLFALFLYLLNKKIQHGPDEEELSEAHHLSPASKRNNPVISHDAPGISAAALRNVSDL</sequence>
<keyword evidence="4" id="KW-1003">Cell membrane</keyword>
<comment type="similarity">
    <text evidence="2">Belongs to the cytochrome ubiquinol oxidase subunit 1 family.</text>
</comment>
<dbReference type="GO" id="GO:0070069">
    <property type="term" value="C:cytochrome complex"/>
    <property type="evidence" value="ECO:0007669"/>
    <property type="project" value="InterPro"/>
</dbReference>
<dbReference type="Proteomes" id="UP000532746">
    <property type="component" value="Unassembled WGS sequence"/>
</dbReference>
<dbReference type="AlphaFoldDB" id="A0A7W9WEY6"/>
<feature type="region of interest" description="Disordered" evidence="13">
    <location>
        <begin position="88"/>
        <end position="108"/>
    </location>
</feature>
<evidence type="ECO:0000256" key="11">
    <source>
        <dbReference type="ARBA" id="ARBA00023004"/>
    </source>
</evidence>
<evidence type="ECO:0000256" key="5">
    <source>
        <dbReference type="ARBA" id="ARBA00022519"/>
    </source>
</evidence>
<name>A0A7W9WEY6_9BACT</name>
<evidence type="ECO:0000256" key="1">
    <source>
        <dbReference type="ARBA" id="ARBA00004429"/>
    </source>
</evidence>
<proteinExistence type="inferred from homology"/>
<dbReference type="GO" id="GO:0005886">
    <property type="term" value="C:plasma membrane"/>
    <property type="evidence" value="ECO:0007669"/>
    <property type="project" value="UniProtKB-SubCell"/>
</dbReference>
<evidence type="ECO:0000256" key="12">
    <source>
        <dbReference type="ARBA" id="ARBA00023136"/>
    </source>
</evidence>
<evidence type="ECO:0000256" key="9">
    <source>
        <dbReference type="ARBA" id="ARBA00022982"/>
    </source>
</evidence>
<dbReference type="GO" id="GO:0046872">
    <property type="term" value="F:metal ion binding"/>
    <property type="evidence" value="ECO:0007669"/>
    <property type="project" value="UniProtKB-KW"/>
</dbReference>
<evidence type="ECO:0000313" key="16">
    <source>
        <dbReference type="Proteomes" id="UP000532746"/>
    </source>
</evidence>
<organism evidence="15 16">
    <name type="scientific">Hymenobacter luteus</name>
    <dbReference type="NCBI Taxonomy" id="1411122"/>
    <lineage>
        <taxon>Bacteria</taxon>
        <taxon>Pseudomonadati</taxon>
        <taxon>Bacteroidota</taxon>
        <taxon>Cytophagia</taxon>
        <taxon>Cytophagales</taxon>
        <taxon>Hymenobacteraceae</taxon>
        <taxon>Hymenobacter</taxon>
    </lineage>
</organism>
<keyword evidence="8" id="KW-0479">Metal-binding</keyword>
<reference evidence="15 16" key="1">
    <citation type="submission" date="2020-08" db="EMBL/GenBank/DDBJ databases">
        <title>Genomic Encyclopedia of Type Strains, Phase IV (KMG-IV): sequencing the most valuable type-strain genomes for metagenomic binning, comparative biology and taxonomic classification.</title>
        <authorList>
            <person name="Goeker M."/>
        </authorList>
    </citation>
    <scope>NUCLEOTIDE SEQUENCE [LARGE SCALE GENOMIC DNA]</scope>
    <source>
        <strain evidence="15 16">DSM 26718</strain>
    </source>
</reference>
<dbReference type="GO" id="GO:0019646">
    <property type="term" value="P:aerobic electron transport chain"/>
    <property type="evidence" value="ECO:0007669"/>
    <property type="project" value="InterPro"/>
</dbReference>
<evidence type="ECO:0000256" key="7">
    <source>
        <dbReference type="ARBA" id="ARBA00022692"/>
    </source>
</evidence>
<keyword evidence="12 14" id="KW-0472">Membrane</keyword>
<dbReference type="EMBL" id="JACHGG010000009">
    <property type="protein sequence ID" value="MBB6061207.1"/>
    <property type="molecule type" value="Genomic_DNA"/>
</dbReference>
<keyword evidence="10 14" id="KW-1133">Transmembrane helix</keyword>
<comment type="caution">
    <text evidence="15">The sequence shown here is derived from an EMBL/GenBank/DDBJ whole genome shotgun (WGS) entry which is preliminary data.</text>
</comment>
<dbReference type="PANTHER" id="PTHR30365:SF0">
    <property type="entry name" value="CYTOCHROME BD-I UBIQUINOL OXIDASE SUBUNIT 1"/>
    <property type="match status" value="1"/>
</dbReference>
<protein>
    <submittedName>
        <fullName evidence="15">Cytochrome bd-type quinol oxidase subunit 1</fullName>
    </submittedName>
</protein>
<keyword evidence="5" id="KW-0997">Cell inner membrane</keyword>
<dbReference type="PANTHER" id="PTHR30365">
    <property type="entry name" value="CYTOCHROME D UBIQUINOL OXIDASE"/>
    <property type="match status" value="1"/>
</dbReference>
<evidence type="ECO:0000256" key="10">
    <source>
        <dbReference type="ARBA" id="ARBA00022989"/>
    </source>
</evidence>
<evidence type="ECO:0000256" key="2">
    <source>
        <dbReference type="ARBA" id="ARBA00009819"/>
    </source>
</evidence>
<evidence type="ECO:0000256" key="13">
    <source>
        <dbReference type="SAM" id="MobiDB-lite"/>
    </source>
</evidence>
<keyword evidence="11" id="KW-0408">Iron</keyword>
<comment type="subcellular location">
    <subcellularLocation>
        <location evidence="1">Cell inner membrane</location>
        <topology evidence="1">Multi-pass membrane protein</topology>
    </subcellularLocation>
</comment>
<keyword evidence="6" id="KW-0349">Heme</keyword>
<dbReference type="GO" id="GO:0009055">
    <property type="term" value="F:electron transfer activity"/>
    <property type="evidence" value="ECO:0007669"/>
    <property type="project" value="InterPro"/>
</dbReference>
<evidence type="ECO:0000256" key="8">
    <source>
        <dbReference type="ARBA" id="ARBA00022723"/>
    </source>
</evidence>
<gene>
    <name evidence="15" type="ORF">HNQ93_004086</name>
</gene>
<evidence type="ECO:0000256" key="3">
    <source>
        <dbReference type="ARBA" id="ARBA00022448"/>
    </source>
</evidence>
<feature type="transmembrane region" description="Helical" evidence="14">
    <location>
        <begin position="55"/>
        <end position="77"/>
    </location>
</feature>
<dbReference type="GO" id="GO:0016682">
    <property type="term" value="F:oxidoreductase activity, acting on diphenols and related substances as donors, oxygen as acceptor"/>
    <property type="evidence" value="ECO:0007669"/>
    <property type="project" value="TreeGrafter"/>
</dbReference>
<accession>A0A7W9WEY6</accession>
<dbReference type="Pfam" id="PF01654">
    <property type="entry name" value="Cyt_bd_oxida_I"/>
    <property type="match status" value="1"/>
</dbReference>
<keyword evidence="3" id="KW-0813">Transport</keyword>
<dbReference type="GO" id="GO:0020037">
    <property type="term" value="F:heme binding"/>
    <property type="evidence" value="ECO:0007669"/>
    <property type="project" value="TreeGrafter"/>
</dbReference>
<evidence type="ECO:0000256" key="14">
    <source>
        <dbReference type="SAM" id="Phobius"/>
    </source>
</evidence>
<keyword evidence="16" id="KW-1185">Reference proteome</keyword>
<dbReference type="InterPro" id="IPR002585">
    <property type="entry name" value="Cyt-d_ubiquinol_oxidase_su_1"/>
</dbReference>